<dbReference type="OrthoDB" id="1112978at2"/>
<gene>
    <name evidence="3" type="ORF">SAMN05444274_1342</name>
</gene>
<dbReference type="InterPro" id="IPR003410">
    <property type="entry name" value="HYR_dom"/>
</dbReference>
<sequence length="889" mass="94707">MKKIYLFVIFCLTFSVLSFGQKYYSASDEKYYELSKDAVGLKSAALSVSDTVIAGDHVSDYSSDYTRGYYFQAQSSFVIRELMCAEEANPGAARQSVEVILFGAEPPVAYPGPGGEHTTLFSAIDVSSGWIECGVDVVEGSYYGIIGAKHDQGGSTMYNSYGDSQDLMIDGISTSCNRLILQQSLATGSPLSGSYMSDPGSIGRIHFIVGRYWEDIVVDNDPGICGAVVNYTVPTVEGAIVTQIDASGLTSGDEFPVGVTMQEFLIDYGEGVTETRSFTVTVNDTEPPVLDCPENIVVSNDSGECGAVVTFNALTDEVLLDEVLAGSLAGWGITDEQYNPILSFEEIVSPFDGTSAIQTSVVGNTIMMCETKAVTKTYDIIGNSATVDLKVYLEFASNLTTYNFPYIVAELLDENDNSLGQHVYYGKDMVGSFFLNSHILTNPDSYTELPSATGDMVLDLARIGEDIDFNKISIKLCNYACEGENSIVFDHLRAINSGLGGGTGESGSVASDNCPGVQVEASIPSGSFFQVGTTPVTLTATDAAGNITSCSFNVTVNDTEAPVAICKEGATGVAAYVSSTAGEPWGQPTGKEAMDLAFGSGNWEQLYFETADLAVLLSDAYSFIYIEGGDGNANSMEAFIDAHITEMENWVANGGNLFLNAAPNVGDGMSWGFWGVELYYPDASNSVEATDPSHPIFNGPFTPVIAGPYTGGSYAHATIPEALNVTVLLQNTEDPTKHVLSYAEWGLGRVLFGGMTATYFHSPQPEALNLRANMFDFLSKRVSEFELDENGEVVITPEDIDGGSTDNCGIENMEVNPSEFGIEDLGEQEVTLTVTDAAGNTSSCTATVIIVANSDGPVVVANPIDVYLDETGGYTLAPEDLEMMADGTT</sequence>
<evidence type="ECO:0000313" key="4">
    <source>
        <dbReference type="Proteomes" id="UP000184164"/>
    </source>
</evidence>
<evidence type="ECO:0000259" key="2">
    <source>
        <dbReference type="PROSITE" id="PS50825"/>
    </source>
</evidence>
<accession>A0A1M5GTJ4</accession>
<dbReference type="Proteomes" id="UP000184164">
    <property type="component" value="Unassembled WGS sequence"/>
</dbReference>
<dbReference type="Gene3D" id="2.60.40.10">
    <property type="entry name" value="Immunoglobulins"/>
    <property type="match status" value="1"/>
</dbReference>
<dbReference type="RefSeq" id="WP_139249814.1">
    <property type="nucleotide sequence ID" value="NZ_FQUM01000034.1"/>
</dbReference>
<reference evidence="4" key="1">
    <citation type="submission" date="2016-11" db="EMBL/GenBank/DDBJ databases">
        <authorList>
            <person name="Varghese N."/>
            <person name="Submissions S."/>
        </authorList>
    </citation>
    <scope>NUCLEOTIDE SEQUENCE [LARGE SCALE GENOMIC DNA]</scope>
    <source>
        <strain evidence="4">DSM 26910</strain>
    </source>
</reference>
<dbReference type="InterPro" id="IPR043555">
    <property type="entry name" value="SRPX-like"/>
</dbReference>
<dbReference type="EMBL" id="FQUM01000034">
    <property type="protein sequence ID" value="SHG07066.1"/>
    <property type="molecule type" value="Genomic_DNA"/>
</dbReference>
<keyword evidence="1" id="KW-0677">Repeat</keyword>
<dbReference type="PROSITE" id="PS50825">
    <property type="entry name" value="HYR"/>
    <property type="match status" value="1"/>
</dbReference>
<dbReference type="STRING" id="1484053.SAMN05444274_1342"/>
<dbReference type="InterPro" id="IPR029062">
    <property type="entry name" value="Class_I_gatase-like"/>
</dbReference>
<dbReference type="SUPFAM" id="SSF52317">
    <property type="entry name" value="Class I glutamine amidotransferase-like"/>
    <property type="match status" value="1"/>
</dbReference>
<keyword evidence="4" id="KW-1185">Reference proteome</keyword>
<name>A0A1M5GTJ4_9BACT</name>
<dbReference type="InterPro" id="IPR013783">
    <property type="entry name" value="Ig-like_fold"/>
</dbReference>
<protein>
    <submittedName>
        <fullName evidence="3">HYR domain-containing protein</fullName>
    </submittedName>
</protein>
<proteinExistence type="predicted"/>
<evidence type="ECO:0000256" key="1">
    <source>
        <dbReference type="ARBA" id="ARBA00022737"/>
    </source>
</evidence>
<dbReference type="AlphaFoldDB" id="A0A1M5GTJ4"/>
<dbReference type="Pfam" id="PF02494">
    <property type="entry name" value="HYR"/>
    <property type="match status" value="1"/>
</dbReference>
<evidence type="ECO:0000313" key="3">
    <source>
        <dbReference type="EMBL" id="SHG07066.1"/>
    </source>
</evidence>
<dbReference type="PANTHER" id="PTHR46343:SF2">
    <property type="entry name" value="SUSHI_VON WILLEBRAND FACTOR TYPE A_EGF_PENTRAXIN DOMAIN-CONTAINING 1"/>
    <property type="match status" value="1"/>
</dbReference>
<feature type="domain" description="HYR" evidence="2">
    <location>
        <begin position="467"/>
        <end position="558"/>
    </location>
</feature>
<organism evidence="3 4">
    <name type="scientific">Mariniphaga anaerophila</name>
    <dbReference type="NCBI Taxonomy" id="1484053"/>
    <lineage>
        <taxon>Bacteria</taxon>
        <taxon>Pseudomonadati</taxon>
        <taxon>Bacteroidota</taxon>
        <taxon>Bacteroidia</taxon>
        <taxon>Marinilabiliales</taxon>
        <taxon>Prolixibacteraceae</taxon>
        <taxon>Mariniphaga</taxon>
    </lineage>
</organism>
<dbReference type="PANTHER" id="PTHR46343">
    <property type="entry name" value="HYR DOMAIN-CONTAINING PROTEIN"/>
    <property type="match status" value="1"/>
</dbReference>
<feature type="non-terminal residue" evidence="3">
    <location>
        <position position="889"/>
    </location>
</feature>